<keyword evidence="1" id="KW-0472">Membrane</keyword>
<reference evidence="2" key="1">
    <citation type="journal article" date="2020" name="Nature">
        <title>Giant virus diversity and host interactions through global metagenomics.</title>
        <authorList>
            <person name="Schulz F."/>
            <person name="Roux S."/>
            <person name="Paez-Espino D."/>
            <person name="Jungbluth S."/>
            <person name="Walsh D.A."/>
            <person name="Denef V.J."/>
            <person name="McMahon K.D."/>
            <person name="Konstantinidis K.T."/>
            <person name="Eloe-Fadrosh E.A."/>
            <person name="Kyrpides N.C."/>
            <person name="Woyke T."/>
        </authorList>
    </citation>
    <scope>NUCLEOTIDE SEQUENCE</scope>
    <source>
        <strain evidence="2">GVMAG-M-3300023179-103</strain>
    </source>
</reference>
<keyword evidence="1" id="KW-0812">Transmembrane</keyword>
<proteinExistence type="predicted"/>
<keyword evidence="1" id="KW-1133">Transmembrane helix</keyword>
<feature type="transmembrane region" description="Helical" evidence="1">
    <location>
        <begin position="15"/>
        <end position="39"/>
    </location>
</feature>
<dbReference type="AlphaFoldDB" id="A0A6C0DYT1"/>
<evidence type="ECO:0000313" key="2">
    <source>
        <dbReference type="EMBL" id="QHT22056.1"/>
    </source>
</evidence>
<dbReference type="EMBL" id="MN739701">
    <property type="protein sequence ID" value="QHT22056.1"/>
    <property type="molecule type" value="Genomic_DNA"/>
</dbReference>
<evidence type="ECO:0000256" key="1">
    <source>
        <dbReference type="SAM" id="Phobius"/>
    </source>
</evidence>
<name>A0A6C0DYT1_9ZZZZ</name>
<accession>A0A6C0DYT1</accession>
<organism evidence="2">
    <name type="scientific">viral metagenome</name>
    <dbReference type="NCBI Taxonomy" id="1070528"/>
    <lineage>
        <taxon>unclassified sequences</taxon>
        <taxon>metagenomes</taxon>
        <taxon>organismal metagenomes</taxon>
    </lineage>
</organism>
<sequence length="83" mass="8993">MSPLELINLLDKGHYVGLALGGVLLLIAYFVFSCVTSVYTLNKFKDDNTTIYNMNMANAVIAGLFSVGLLLGLGRVIGLSYFN</sequence>
<feature type="transmembrane region" description="Helical" evidence="1">
    <location>
        <begin position="60"/>
        <end position="82"/>
    </location>
</feature>
<protein>
    <submittedName>
        <fullName evidence="2">Uncharacterized protein</fullName>
    </submittedName>
</protein>